<evidence type="ECO:0000256" key="5">
    <source>
        <dbReference type="ARBA" id="ARBA00022989"/>
    </source>
</evidence>
<accession>A0A8C4WZL5</accession>
<dbReference type="InterPro" id="IPR046342">
    <property type="entry name" value="CBS_dom_sf"/>
</dbReference>
<dbReference type="GeneTree" id="ENSGT00940000164106"/>
<dbReference type="PANTHER" id="PTHR45720:SF3">
    <property type="entry name" value="CHLORIDE CHANNEL PROTEIN CLC-KB"/>
    <property type="match status" value="1"/>
</dbReference>
<evidence type="ECO:0000259" key="13">
    <source>
        <dbReference type="PROSITE" id="PS51371"/>
    </source>
</evidence>
<keyword evidence="10 12" id="KW-0868">Chloride</keyword>
<keyword evidence="2 12" id="KW-0813">Transport</keyword>
<feature type="transmembrane region" description="Helical" evidence="12">
    <location>
        <begin position="391"/>
        <end position="408"/>
    </location>
</feature>
<keyword evidence="7 11" id="KW-0129">CBS domain</keyword>
<evidence type="ECO:0000256" key="7">
    <source>
        <dbReference type="ARBA" id="ARBA00023122"/>
    </source>
</evidence>
<sequence length="587" mass="63818">MWHFDLSKFSKRLAVSGSGIPELKTILGGVVLQEHLSLRTFFAKSVGLTCVLSCGSTIFLGKVGPFVHISSILATFLGRIMARLGGTHEDMSRQYEMLVAAAAVGVGCCFGAPVTGVLFSIEVMSTHFAVRDYWRGFFSASCGALIFRLLAVSDSQQETITALFKTNFRIDFPYDLPELLFFAFLGLICGLVSWACLQSQQKFILLIKRIPLTSCLLTKQKTVYSALAAFLLATTTYPKGLGCLLAARLSMKELLNTLFDHQTWGLLSVNNSTTMGGLQPDDLWREWGDAPGGMYAAFTAFLTIKFLLLIIAMTIPVPAGYFMPMFIYGAVLGRLVGELLALAFPAGISTEGMAAYITPGAYALAGAAAFSGAITHTISTAMLVFELTGQITHILPVLIAVLLANGVSQRLQPSFYDSAIIMKKLPFLPRLGGKGHNGAHGILVEYFMDKDVVPLPSGASQAQLNQLFCSARCSVYPVVNSAENLMLVGSVKRKELAECFIRLHKQKPESLTSSGLSDWCHIEPITAQLSPKSSLYQAHRMFELLGLQQLFVTSSGQLRGVVTLRELRKAIEDLANGVIIPYVHIHS</sequence>
<evidence type="ECO:0000313" key="14">
    <source>
        <dbReference type="Ensembl" id="ENSEBUP00000021882.1"/>
    </source>
</evidence>
<dbReference type="GO" id="GO:0034707">
    <property type="term" value="C:chloride channel complex"/>
    <property type="evidence" value="ECO:0007669"/>
    <property type="project" value="UniProtKB-KW"/>
</dbReference>
<evidence type="ECO:0000256" key="1">
    <source>
        <dbReference type="ARBA" id="ARBA00004141"/>
    </source>
</evidence>
<keyword evidence="4" id="KW-0677">Repeat</keyword>
<dbReference type="AlphaFoldDB" id="A0A8C4WZL5"/>
<keyword evidence="15" id="KW-1185">Reference proteome</keyword>
<proteinExistence type="inferred from homology"/>
<keyword evidence="8 12" id="KW-0472">Membrane</keyword>
<reference evidence="14" key="2">
    <citation type="submission" date="2025-09" db="UniProtKB">
        <authorList>
            <consortium name="Ensembl"/>
        </authorList>
    </citation>
    <scope>IDENTIFICATION</scope>
</reference>
<dbReference type="Pfam" id="PF00654">
    <property type="entry name" value="Voltage_CLC"/>
    <property type="match status" value="1"/>
</dbReference>
<keyword evidence="5 12" id="KW-1133">Transmembrane helix</keyword>
<dbReference type="PRINTS" id="PR00762">
    <property type="entry name" value="CLCHANNEL"/>
</dbReference>
<dbReference type="InterPro" id="IPR014743">
    <property type="entry name" value="Cl-channel_core"/>
</dbReference>
<feature type="transmembrane region" description="Helical" evidence="12">
    <location>
        <begin position="179"/>
        <end position="197"/>
    </location>
</feature>
<evidence type="ECO:0000313" key="15">
    <source>
        <dbReference type="Proteomes" id="UP000694388"/>
    </source>
</evidence>
<feature type="transmembrane region" description="Helical" evidence="12">
    <location>
        <begin position="360"/>
        <end position="385"/>
    </location>
</feature>
<comment type="similarity">
    <text evidence="12">Belongs to the chloride channel (TC 2.A.49) family.</text>
</comment>
<keyword evidence="9" id="KW-0407">Ion channel</keyword>
<feature type="transmembrane region" description="Helical" evidence="12">
    <location>
        <begin position="325"/>
        <end position="348"/>
    </location>
</feature>
<keyword evidence="9" id="KW-0869">Chloride channel</keyword>
<dbReference type="OMA" id="AFIACMT"/>
<evidence type="ECO:0000256" key="8">
    <source>
        <dbReference type="ARBA" id="ARBA00023136"/>
    </source>
</evidence>
<feature type="transmembrane region" description="Helical" evidence="12">
    <location>
        <begin position="295"/>
        <end position="319"/>
    </location>
</feature>
<dbReference type="InterPro" id="IPR050970">
    <property type="entry name" value="Cl_channel_volt-gated"/>
</dbReference>
<dbReference type="SUPFAM" id="SSF81340">
    <property type="entry name" value="Clc chloride channel"/>
    <property type="match status" value="1"/>
</dbReference>
<dbReference type="Ensembl" id="ENSEBUT00000022458.1">
    <property type="protein sequence ID" value="ENSEBUP00000021882.1"/>
    <property type="gene ID" value="ENSEBUG00000013495.1"/>
</dbReference>
<organism evidence="14 15">
    <name type="scientific">Eptatretus burgeri</name>
    <name type="common">Inshore hagfish</name>
    <dbReference type="NCBI Taxonomy" id="7764"/>
    <lineage>
        <taxon>Eukaryota</taxon>
        <taxon>Metazoa</taxon>
        <taxon>Chordata</taxon>
        <taxon>Craniata</taxon>
        <taxon>Vertebrata</taxon>
        <taxon>Cyclostomata</taxon>
        <taxon>Myxini</taxon>
        <taxon>Myxiniformes</taxon>
        <taxon>Myxinidae</taxon>
        <taxon>Eptatretinae</taxon>
        <taxon>Eptatretus</taxon>
    </lineage>
</organism>
<feature type="domain" description="CBS" evidence="13">
    <location>
        <begin position="448"/>
        <end position="509"/>
    </location>
</feature>
<dbReference type="Gene3D" id="1.10.3080.10">
    <property type="entry name" value="Clc chloride channel"/>
    <property type="match status" value="1"/>
</dbReference>
<evidence type="ECO:0000256" key="4">
    <source>
        <dbReference type="ARBA" id="ARBA00022737"/>
    </source>
</evidence>
<comment type="caution">
    <text evidence="12">Lacks conserved residue(s) required for the propagation of feature annotation.</text>
</comment>
<dbReference type="InterPro" id="IPR001807">
    <property type="entry name" value="ClC"/>
</dbReference>
<keyword evidence="3 12" id="KW-0812">Transmembrane</keyword>
<dbReference type="PROSITE" id="PS51371">
    <property type="entry name" value="CBS"/>
    <property type="match status" value="1"/>
</dbReference>
<evidence type="ECO:0000256" key="12">
    <source>
        <dbReference type="RuleBase" id="RU361221"/>
    </source>
</evidence>
<feature type="transmembrane region" description="Helical" evidence="12">
    <location>
        <begin position="98"/>
        <end position="121"/>
    </location>
</feature>
<evidence type="ECO:0000256" key="9">
    <source>
        <dbReference type="ARBA" id="ARBA00023173"/>
    </source>
</evidence>
<comment type="subcellular location">
    <subcellularLocation>
        <location evidence="1 12">Membrane</location>
        <topology evidence="1 12">Multi-pass membrane protein</topology>
    </subcellularLocation>
</comment>
<dbReference type="PANTHER" id="PTHR45720">
    <property type="entry name" value="CHLORIDE CHANNEL PROTEIN 2"/>
    <property type="match status" value="1"/>
</dbReference>
<name>A0A8C4WZL5_EPTBU</name>
<evidence type="ECO:0000256" key="10">
    <source>
        <dbReference type="ARBA" id="ARBA00023214"/>
    </source>
</evidence>
<protein>
    <recommendedName>
        <fullName evidence="12">Chloride channel protein</fullName>
    </recommendedName>
</protein>
<dbReference type="Gene3D" id="3.10.580.10">
    <property type="entry name" value="CBS-domain"/>
    <property type="match status" value="1"/>
</dbReference>
<evidence type="ECO:0000256" key="6">
    <source>
        <dbReference type="ARBA" id="ARBA00023065"/>
    </source>
</evidence>
<reference evidence="14" key="1">
    <citation type="submission" date="2025-08" db="UniProtKB">
        <authorList>
            <consortium name="Ensembl"/>
        </authorList>
    </citation>
    <scope>IDENTIFICATION</scope>
</reference>
<keyword evidence="6 12" id="KW-0406">Ion transport</keyword>
<dbReference type="GO" id="GO:0005247">
    <property type="term" value="F:voltage-gated chloride channel activity"/>
    <property type="evidence" value="ECO:0007669"/>
    <property type="project" value="TreeGrafter"/>
</dbReference>
<dbReference type="InterPro" id="IPR000644">
    <property type="entry name" value="CBS_dom"/>
</dbReference>
<dbReference type="FunFam" id="1.10.3080.10:FF:000012">
    <property type="entry name" value="Chloride channel K"/>
    <property type="match status" value="1"/>
</dbReference>
<dbReference type="SUPFAM" id="SSF54631">
    <property type="entry name" value="CBS-domain pair"/>
    <property type="match status" value="1"/>
</dbReference>
<dbReference type="Pfam" id="PF00571">
    <property type="entry name" value="CBS"/>
    <property type="match status" value="1"/>
</dbReference>
<dbReference type="CDD" id="cd04591">
    <property type="entry name" value="CBS_pair_voltage-gated_CLC_euk_bac"/>
    <property type="match status" value="1"/>
</dbReference>
<evidence type="ECO:0000256" key="2">
    <source>
        <dbReference type="ARBA" id="ARBA00022448"/>
    </source>
</evidence>
<dbReference type="Proteomes" id="UP000694388">
    <property type="component" value="Unplaced"/>
</dbReference>
<dbReference type="GO" id="GO:0005886">
    <property type="term" value="C:plasma membrane"/>
    <property type="evidence" value="ECO:0007669"/>
    <property type="project" value="TreeGrafter"/>
</dbReference>
<evidence type="ECO:0000256" key="11">
    <source>
        <dbReference type="PROSITE-ProRule" id="PRU00703"/>
    </source>
</evidence>
<evidence type="ECO:0000256" key="3">
    <source>
        <dbReference type="ARBA" id="ARBA00022692"/>
    </source>
</evidence>